<dbReference type="InterPro" id="IPR025736">
    <property type="entry name" value="PucR_C-HTH_dom"/>
</dbReference>
<dbReference type="Gene3D" id="1.10.10.2840">
    <property type="entry name" value="PucR C-terminal helix-turn-helix domain"/>
    <property type="match status" value="1"/>
</dbReference>
<dbReference type="InterPro" id="IPR042070">
    <property type="entry name" value="PucR_C-HTH_sf"/>
</dbReference>
<dbReference type="PANTHER" id="PTHR33744">
    <property type="entry name" value="CARBOHYDRATE DIACID REGULATOR"/>
    <property type="match status" value="1"/>
</dbReference>
<protein>
    <submittedName>
        <fullName evidence="2">Sugar diacid utilization regulator</fullName>
    </submittedName>
</protein>
<proteinExistence type="predicted"/>
<dbReference type="InterPro" id="IPR009057">
    <property type="entry name" value="Homeodomain-like_sf"/>
</dbReference>
<dbReference type="InterPro" id="IPR051448">
    <property type="entry name" value="CdaR-like_regulators"/>
</dbReference>
<name>A0A174EHH9_FLAPL</name>
<evidence type="ECO:0000313" key="3">
    <source>
        <dbReference type="Proteomes" id="UP000095746"/>
    </source>
</evidence>
<evidence type="ECO:0000259" key="1">
    <source>
        <dbReference type="Pfam" id="PF13556"/>
    </source>
</evidence>
<gene>
    <name evidence="2" type="ORF">ERS852411_01404</name>
</gene>
<reference evidence="2 3" key="1">
    <citation type="submission" date="2015-09" db="EMBL/GenBank/DDBJ databases">
        <authorList>
            <consortium name="Pathogen Informatics"/>
        </authorList>
    </citation>
    <scope>NUCLEOTIDE SEQUENCE [LARGE SCALE GENOMIC DNA]</scope>
    <source>
        <strain evidence="2 3">2789STDY5608854</strain>
    </source>
</reference>
<organism evidence="2 3">
    <name type="scientific">Flavonifractor plautii</name>
    <name type="common">Fusobacterium plautii</name>
    <dbReference type="NCBI Taxonomy" id="292800"/>
    <lineage>
        <taxon>Bacteria</taxon>
        <taxon>Bacillati</taxon>
        <taxon>Bacillota</taxon>
        <taxon>Clostridia</taxon>
        <taxon>Eubacteriales</taxon>
        <taxon>Oscillospiraceae</taxon>
        <taxon>Flavonifractor</taxon>
    </lineage>
</organism>
<dbReference type="RefSeq" id="WP_165924368.1">
    <property type="nucleotide sequence ID" value="NZ_CP084007.1"/>
</dbReference>
<feature type="domain" description="PucR C-terminal helix-turn-helix" evidence="1">
    <location>
        <begin position="433"/>
        <end position="489"/>
    </location>
</feature>
<dbReference type="Pfam" id="PF13556">
    <property type="entry name" value="HTH_30"/>
    <property type="match status" value="1"/>
</dbReference>
<evidence type="ECO:0000313" key="2">
    <source>
        <dbReference type="EMBL" id="CUO35889.1"/>
    </source>
</evidence>
<accession>A0A174EHH9</accession>
<dbReference type="Proteomes" id="UP000095746">
    <property type="component" value="Unassembled WGS sequence"/>
</dbReference>
<sequence>MKLSMWTIYHWLEYKGLRPTSAIADGKPVVEGLRFQTLGKSNSDSGSFAQITSGRIASGGGSFQTALVCGKDMIFLPNVSAEQLCNEVLQAFTFYDRWERDLVMALLERQPIQKLLDIAHQVFQRPMFIKSDSSWVFAITGGYDISVHPDWARLENSVANKRSDFNAVKAVSLDPEFQATFLQHYPSILKSPFYQGNVLHANVWLEDRRVCEIVAVENDRPFQQGDVHLMHTFASVVERYMKANRPLYLSLSGLPAFFIELIEGQEVTSLNYDIARRAANWEDQDDLAVVCIGSNAQCETPIMSVLRDRLIGELRYSCTFPYATQIVCVVNITKNSGYDMLVHRLDELIPHDAFHWGISYEFAGMKQVAEHYRQSSQLLERAASAGQTSLTMYEAALSIIEERLKNLPELQSLVHPDVRRLQQINRQGDSQYVRTLLEYLICGGNYTDTAQRLGLHRNSLIYRMTRIQEIIHCNLEDFQTRKVLLFSLLIAGNTND</sequence>
<dbReference type="SUPFAM" id="SSF46689">
    <property type="entry name" value="Homeodomain-like"/>
    <property type="match status" value="1"/>
</dbReference>
<dbReference type="EMBL" id="CYZT01000078">
    <property type="protein sequence ID" value="CUO35889.1"/>
    <property type="molecule type" value="Genomic_DNA"/>
</dbReference>
<dbReference type="AlphaFoldDB" id="A0A174EHH9"/>